<dbReference type="Proteomes" id="UP001210925">
    <property type="component" value="Unassembled WGS sequence"/>
</dbReference>
<evidence type="ECO:0000313" key="13">
    <source>
        <dbReference type="Proteomes" id="UP001210925"/>
    </source>
</evidence>
<evidence type="ECO:0000256" key="4">
    <source>
        <dbReference type="ARBA" id="ARBA00022448"/>
    </source>
</evidence>
<evidence type="ECO:0000256" key="7">
    <source>
        <dbReference type="ARBA" id="ARBA00022927"/>
    </source>
</evidence>
<sequence length="433" mass="49733">MRVLSVDSNCKCISNCKRDSLEALRGYWKGIKPKERSFLPNELKEYFVTRVKPQHAKEKVNYLNVDMNKMEKHAARKPIERHIYVEVKKSAKEIQTQTTADIQDYYTVLRTIVAEINPNPSHESENENISEIGIKSEPELNLSIAHDTNSFVGAVSGIIVYDRFAVKRILREYGEQASVKAKEPSKWNEPARKVAVYLDHNNWTPYWFDEFVKPIFDDGAVDYELIDPIHSSEIIAQVRDKIWDGKEFVSEKLKPKPAKKASWFGSSSVSTEEQKDQLMQLHFPHLQKLKYDPSIGLVAVGAIGWRHLLCGLMEGHLTSRNDVPFDHELEYPTLGFISTKNLSGWGYVPIRMYYWFNRRELAEKIGKEALAVVLGNKRGFKQEDTLLGSDNYRPLEKKKDASEAVLEKEKLSDMAESIAKIDDGLASKLYIYK</sequence>
<reference evidence="12" key="1">
    <citation type="submission" date="2020-05" db="EMBL/GenBank/DDBJ databases">
        <title>Phylogenomic resolution of chytrid fungi.</title>
        <authorList>
            <person name="Stajich J.E."/>
            <person name="Amses K."/>
            <person name="Simmons R."/>
            <person name="Seto K."/>
            <person name="Myers J."/>
            <person name="Bonds A."/>
            <person name="Quandt C.A."/>
            <person name="Barry K."/>
            <person name="Liu P."/>
            <person name="Grigoriev I."/>
            <person name="Longcore J.E."/>
            <person name="James T.Y."/>
        </authorList>
    </citation>
    <scope>NUCLEOTIDE SEQUENCE</scope>
    <source>
        <strain evidence="12">PLAUS21</strain>
    </source>
</reference>
<evidence type="ECO:0000256" key="5">
    <source>
        <dbReference type="ARBA" id="ARBA00022692"/>
    </source>
</evidence>
<keyword evidence="4" id="KW-0813">Transport</keyword>
<keyword evidence="13" id="KW-1185">Reference proteome</keyword>
<dbReference type="InterPro" id="IPR021056">
    <property type="entry name" value="Mt_import_IM_translocase_Tim54"/>
</dbReference>
<evidence type="ECO:0000256" key="9">
    <source>
        <dbReference type="ARBA" id="ARBA00023010"/>
    </source>
</evidence>
<comment type="similarity">
    <text evidence="2">Belongs to the TIM54 family.</text>
</comment>
<keyword evidence="6" id="KW-0999">Mitochondrion inner membrane</keyword>
<evidence type="ECO:0000256" key="6">
    <source>
        <dbReference type="ARBA" id="ARBA00022792"/>
    </source>
</evidence>
<accession>A0AAD5Y689</accession>
<comment type="subcellular location">
    <subcellularLocation>
        <location evidence="1">Mitochondrion inner membrane</location>
        <topology evidence="1">Single-pass membrane protein</topology>
    </subcellularLocation>
</comment>
<evidence type="ECO:0000256" key="8">
    <source>
        <dbReference type="ARBA" id="ARBA00022989"/>
    </source>
</evidence>
<evidence type="ECO:0000313" key="12">
    <source>
        <dbReference type="EMBL" id="KAJ3261037.1"/>
    </source>
</evidence>
<dbReference type="Pfam" id="PF11711">
    <property type="entry name" value="Tim54"/>
    <property type="match status" value="1"/>
</dbReference>
<protein>
    <recommendedName>
        <fullName evidence="3">Mitochondrial import inner membrane translocase subunit TIM54</fullName>
    </recommendedName>
</protein>
<organism evidence="12 13">
    <name type="scientific">Boothiomyces macroporosus</name>
    <dbReference type="NCBI Taxonomy" id="261099"/>
    <lineage>
        <taxon>Eukaryota</taxon>
        <taxon>Fungi</taxon>
        <taxon>Fungi incertae sedis</taxon>
        <taxon>Chytridiomycota</taxon>
        <taxon>Chytridiomycota incertae sedis</taxon>
        <taxon>Chytridiomycetes</taxon>
        <taxon>Rhizophydiales</taxon>
        <taxon>Terramycetaceae</taxon>
        <taxon>Boothiomyces</taxon>
    </lineage>
</organism>
<keyword evidence="9" id="KW-0811">Translocation</keyword>
<keyword evidence="8" id="KW-1133">Transmembrane helix</keyword>
<dbReference type="GO" id="GO:0015031">
    <property type="term" value="P:protein transport"/>
    <property type="evidence" value="ECO:0007669"/>
    <property type="project" value="UniProtKB-KW"/>
</dbReference>
<evidence type="ECO:0000256" key="2">
    <source>
        <dbReference type="ARBA" id="ARBA00006355"/>
    </source>
</evidence>
<keyword evidence="7" id="KW-0653">Protein transport</keyword>
<keyword evidence="5" id="KW-0812">Transmembrane</keyword>
<dbReference type="AlphaFoldDB" id="A0AAD5Y689"/>
<keyword evidence="10" id="KW-0496">Mitochondrion</keyword>
<evidence type="ECO:0000256" key="11">
    <source>
        <dbReference type="ARBA" id="ARBA00023136"/>
    </source>
</evidence>
<comment type="caution">
    <text evidence="12">The sequence shown here is derived from an EMBL/GenBank/DDBJ whole genome shotgun (WGS) entry which is preliminary data.</text>
</comment>
<keyword evidence="11" id="KW-0472">Membrane</keyword>
<evidence type="ECO:0000256" key="3">
    <source>
        <dbReference type="ARBA" id="ARBA00020796"/>
    </source>
</evidence>
<dbReference type="EMBL" id="JADGKB010000008">
    <property type="protein sequence ID" value="KAJ3261037.1"/>
    <property type="molecule type" value="Genomic_DNA"/>
</dbReference>
<evidence type="ECO:0000256" key="1">
    <source>
        <dbReference type="ARBA" id="ARBA00004434"/>
    </source>
</evidence>
<proteinExistence type="inferred from homology"/>
<evidence type="ECO:0000256" key="10">
    <source>
        <dbReference type="ARBA" id="ARBA00023128"/>
    </source>
</evidence>
<name>A0AAD5Y689_9FUNG</name>
<gene>
    <name evidence="12" type="primary">TIM54</name>
    <name evidence="12" type="ORF">HK103_006992</name>
</gene>
<dbReference type="GO" id="GO:0005743">
    <property type="term" value="C:mitochondrial inner membrane"/>
    <property type="evidence" value="ECO:0007669"/>
    <property type="project" value="UniProtKB-SubCell"/>
</dbReference>